<gene>
    <name evidence="2" type="ORF">GSOID_T00029929001</name>
</gene>
<feature type="compositionally biased region" description="Polar residues" evidence="1">
    <location>
        <begin position="89"/>
        <end position="100"/>
    </location>
</feature>
<feature type="compositionally biased region" description="Low complexity" evidence="1">
    <location>
        <begin position="1104"/>
        <end position="1116"/>
    </location>
</feature>
<evidence type="ECO:0000313" key="2">
    <source>
        <dbReference type="EMBL" id="CBY36888.1"/>
    </source>
</evidence>
<reference evidence="2" key="1">
    <citation type="journal article" date="2010" name="Science">
        <title>Plasticity of animal genome architecture unmasked by rapid evolution of a pelagic tunicate.</title>
        <authorList>
            <person name="Denoeud F."/>
            <person name="Henriet S."/>
            <person name="Mungpakdee S."/>
            <person name="Aury J.M."/>
            <person name="Da Silva C."/>
            <person name="Brinkmann H."/>
            <person name="Mikhaleva J."/>
            <person name="Olsen L.C."/>
            <person name="Jubin C."/>
            <person name="Canestro C."/>
            <person name="Bouquet J.M."/>
            <person name="Danks G."/>
            <person name="Poulain J."/>
            <person name="Campsteijn C."/>
            <person name="Adamski M."/>
            <person name="Cross I."/>
            <person name="Yadetie F."/>
            <person name="Muffato M."/>
            <person name="Louis A."/>
            <person name="Butcher S."/>
            <person name="Tsagkogeorga G."/>
            <person name="Konrad A."/>
            <person name="Singh S."/>
            <person name="Jensen M.F."/>
            <person name="Cong E.H."/>
            <person name="Eikeseth-Otteraa H."/>
            <person name="Noel B."/>
            <person name="Anthouard V."/>
            <person name="Porcel B.M."/>
            <person name="Kachouri-Lafond R."/>
            <person name="Nishino A."/>
            <person name="Ugolini M."/>
            <person name="Chourrout P."/>
            <person name="Nishida H."/>
            <person name="Aasland R."/>
            <person name="Huzurbazar S."/>
            <person name="Westhof E."/>
            <person name="Delsuc F."/>
            <person name="Lehrach H."/>
            <person name="Reinhardt R."/>
            <person name="Weissenbach J."/>
            <person name="Roy S.W."/>
            <person name="Artiguenave F."/>
            <person name="Postlethwait J.H."/>
            <person name="Manak J.R."/>
            <person name="Thompson E.M."/>
            <person name="Jaillon O."/>
            <person name="Du Pasquier L."/>
            <person name="Boudinot P."/>
            <person name="Liberles D.A."/>
            <person name="Volff J.N."/>
            <person name="Philippe H."/>
            <person name="Lenhard B."/>
            <person name="Roest Crollius H."/>
            <person name="Wincker P."/>
            <person name="Chourrout D."/>
        </authorList>
    </citation>
    <scope>NUCLEOTIDE SEQUENCE [LARGE SCALE GENOMIC DNA]</scope>
</reference>
<feature type="compositionally biased region" description="Low complexity" evidence="1">
    <location>
        <begin position="888"/>
        <end position="902"/>
    </location>
</feature>
<feature type="region of interest" description="Disordered" evidence="1">
    <location>
        <begin position="386"/>
        <end position="422"/>
    </location>
</feature>
<evidence type="ECO:0000256" key="1">
    <source>
        <dbReference type="SAM" id="MobiDB-lite"/>
    </source>
</evidence>
<dbReference type="EMBL" id="FN654861">
    <property type="protein sequence ID" value="CBY36888.1"/>
    <property type="molecule type" value="Genomic_DNA"/>
</dbReference>
<feature type="region of interest" description="Disordered" evidence="1">
    <location>
        <begin position="1162"/>
        <end position="1301"/>
    </location>
</feature>
<accession>E4YN29</accession>
<proteinExistence type="predicted"/>
<feature type="region of interest" description="Disordered" evidence="1">
    <location>
        <begin position="797"/>
        <end position="949"/>
    </location>
</feature>
<feature type="compositionally biased region" description="Polar residues" evidence="1">
    <location>
        <begin position="1014"/>
        <end position="1038"/>
    </location>
</feature>
<feature type="compositionally biased region" description="Basic and acidic residues" evidence="1">
    <location>
        <begin position="1162"/>
        <end position="1179"/>
    </location>
</feature>
<feature type="compositionally biased region" description="Low complexity" evidence="1">
    <location>
        <begin position="802"/>
        <end position="813"/>
    </location>
</feature>
<feature type="compositionally biased region" description="Low complexity" evidence="1">
    <location>
        <begin position="1204"/>
        <end position="1217"/>
    </location>
</feature>
<feature type="compositionally biased region" description="Polar residues" evidence="1">
    <location>
        <begin position="912"/>
        <end position="932"/>
    </location>
</feature>
<feature type="region of interest" description="Disordered" evidence="1">
    <location>
        <begin position="266"/>
        <end position="373"/>
    </location>
</feature>
<dbReference type="Proteomes" id="UP000011014">
    <property type="component" value="Unassembled WGS sequence"/>
</dbReference>
<feature type="region of interest" description="Disordered" evidence="1">
    <location>
        <begin position="965"/>
        <end position="1043"/>
    </location>
</feature>
<feature type="compositionally biased region" description="Low complexity" evidence="1">
    <location>
        <begin position="37"/>
        <end position="56"/>
    </location>
</feature>
<feature type="compositionally biased region" description="Basic and acidic residues" evidence="1">
    <location>
        <begin position="355"/>
        <end position="367"/>
    </location>
</feature>
<feature type="compositionally biased region" description="Polar residues" evidence="1">
    <location>
        <begin position="673"/>
        <end position="690"/>
    </location>
</feature>
<feature type="compositionally biased region" description="Basic and acidic residues" evidence="1">
    <location>
        <begin position="1186"/>
        <end position="1201"/>
    </location>
</feature>
<feature type="compositionally biased region" description="Low complexity" evidence="1">
    <location>
        <begin position="239"/>
        <end position="249"/>
    </location>
</feature>
<feature type="region of interest" description="Disordered" evidence="1">
    <location>
        <begin position="1"/>
        <end position="101"/>
    </location>
</feature>
<feature type="compositionally biased region" description="Basic and acidic residues" evidence="1">
    <location>
        <begin position="393"/>
        <end position="412"/>
    </location>
</feature>
<feature type="region of interest" description="Disordered" evidence="1">
    <location>
        <begin position="1075"/>
        <end position="1143"/>
    </location>
</feature>
<feature type="compositionally biased region" description="Polar residues" evidence="1">
    <location>
        <begin position="625"/>
        <end position="637"/>
    </location>
</feature>
<protein>
    <submittedName>
        <fullName evidence="2">Uncharacterized protein</fullName>
    </submittedName>
</protein>
<feature type="region of interest" description="Disordered" evidence="1">
    <location>
        <begin position="180"/>
        <end position="251"/>
    </location>
</feature>
<feature type="compositionally biased region" description="Polar residues" evidence="1">
    <location>
        <begin position="1081"/>
        <end position="1096"/>
    </location>
</feature>
<feature type="compositionally biased region" description="Basic and acidic residues" evidence="1">
    <location>
        <begin position="316"/>
        <end position="335"/>
    </location>
</feature>
<feature type="compositionally biased region" description="Polar residues" evidence="1">
    <location>
        <begin position="569"/>
        <end position="585"/>
    </location>
</feature>
<feature type="compositionally biased region" description="Basic and acidic residues" evidence="1">
    <location>
        <begin position="75"/>
        <end position="88"/>
    </location>
</feature>
<feature type="region of interest" description="Disordered" evidence="1">
    <location>
        <begin position="493"/>
        <end position="704"/>
    </location>
</feature>
<sequence length="1301" mass="142854">MNQSATAERSDSKQFKEEGSNKQQLESETKASDFSLKKNTSKSSVKSSKPARSTSSIQNQELKITESIDYYGNSSKDEAPADAPDDRQLINNESASSQSPIIDVVRSLDNLEPLSLTAESVENVTTHEKSINTASKISFQEIIAQTSTDDLVRVLSQVSKKTSRADIMEKLASATNLAASNDDNKSSISAPESFGRKSSSIPAHDKTFLEGGSISSNKSNQDQDRKSRSSKASRPISQARSAASSTRSAVLEEPVSITDSLVLSQNREDEKLSTKSGSSKISRASMPVSQTRSASSRSLEEAVKQNDSAVLPQNSEDEKLSTKSESSKASLDRILRKSSGRSSVASEMKIADNLADDKSTKSSRMSEEFSEEENVPKKLLCELLNAIESGDEKEDKSFSETDEAKEREDLKEPSTSQRRITRGKLRSFISEKSLKSVRSGSQASIAAGKSIDEKHYISRTSSVKSTEDVIRSSNSVANSVLNDILKVTKEDLIANEDTGEIPQETMLSGSNNSLAEKKRSEKDHDFKVPPTPKPSRATSPRLEEHRKSVPESAIDILRDLQEPGDLPSTPFNSKSSLNSDKQSLQVEEESRISIAESPESRRKTIPESAIDVLRELQQPKDLPSTPANSLDSQSSQTRSEDSKVSVAASSNVPDRRKTIPESAIDILRDLQQSKDLPSTPHPSKTSMNSDKISDPNLFPDDQLPRKSILESAIEIIKNQEATKSSSELSNDQNLMIDTDGEDFSEIEEAKNMDEDIEPTSQRRITRGKLQSFIKSQESVASEASFRSENQVLLAKTSQKYANSSREIISNNSSAKEIIEDQGENPPSISSTKSEDEKSMSRRSSLRSRKSSSGSSNSNKTAGKDISEDDPPVIQRRITRGKLSSFINSKEMLSSHSHKSSNSENDKQDEILHNSNSESRASIRTKSRQSNADSKMSKSSIVSEKISERIVNNKIDAHEEIIADSLILSESADNAESESKISTRSRKSSRIEEDQPVRTASSIAKSLVREITEMQEPQATPSKSTVKSTRSSIKSQTSVSKKDELQSDEIVKIALDIYESFLSSTTREIIEEVAKEEGVAIESNSDISLRSSEYSKTSVKEETSASKSLSIKSSKRSQASDRSSRRSSARLRSQKSGEIPIRTHSSIANSFVRHVLDDAQKNLVEEKDAEGSSEKSEISEKSSTVISEHKIDKTLSKLEEINRASSHSSGSQQLSDTSMPNSENPSSFKNIDSDFELNKPKATSSRVSTRSRRTENSEKSSTVEGTKSSRVSTRSRSSSKKSVTEKFSNNSTDNLSNRPRKV</sequence>
<feature type="compositionally biased region" description="Polar residues" evidence="1">
    <location>
        <begin position="1218"/>
        <end position="1229"/>
    </location>
</feature>
<name>E4YN29_OIKDI</name>
<feature type="compositionally biased region" description="Polar residues" evidence="1">
    <location>
        <begin position="505"/>
        <end position="514"/>
    </location>
</feature>
<feature type="compositionally biased region" description="Basic and acidic residues" evidence="1">
    <location>
        <begin position="8"/>
        <end position="31"/>
    </location>
</feature>
<organism evidence="2">
    <name type="scientific">Oikopleura dioica</name>
    <name type="common">Tunicate</name>
    <dbReference type="NCBI Taxonomy" id="34765"/>
    <lineage>
        <taxon>Eukaryota</taxon>
        <taxon>Metazoa</taxon>
        <taxon>Chordata</taxon>
        <taxon>Tunicata</taxon>
        <taxon>Appendicularia</taxon>
        <taxon>Copelata</taxon>
        <taxon>Oikopleuridae</taxon>
        <taxon>Oikopleura</taxon>
    </lineage>
</organism>
<feature type="compositionally biased region" description="Basic and acidic residues" evidence="1">
    <location>
        <begin position="515"/>
        <end position="527"/>
    </location>
</feature>
<feature type="compositionally biased region" description="Polar residues" evidence="1">
    <location>
        <begin position="274"/>
        <end position="297"/>
    </location>
</feature>
<feature type="compositionally biased region" description="Polar residues" evidence="1">
    <location>
        <begin position="180"/>
        <end position="201"/>
    </location>
</feature>
<feature type="compositionally biased region" description="Polar residues" evidence="1">
    <location>
        <begin position="1284"/>
        <end position="1301"/>
    </location>
</feature>
<feature type="compositionally biased region" description="Polar residues" evidence="1">
    <location>
        <begin position="305"/>
        <end position="314"/>
    </location>
</feature>
<feature type="compositionally biased region" description="Low complexity" evidence="1">
    <location>
        <begin position="1258"/>
        <end position="1275"/>
    </location>
</feature>